<organism evidence="2 3">
    <name type="scientific">Dyadobacter fermentans (strain ATCC 700827 / DSM 18053 / CIP 107007 / KCTC 52180 / NS114)</name>
    <dbReference type="NCBI Taxonomy" id="471854"/>
    <lineage>
        <taxon>Bacteria</taxon>
        <taxon>Pseudomonadati</taxon>
        <taxon>Bacteroidota</taxon>
        <taxon>Cytophagia</taxon>
        <taxon>Cytophagales</taxon>
        <taxon>Spirosomataceae</taxon>
        <taxon>Dyadobacter</taxon>
    </lineage>
</organism>
<dbReference type="InterPro" id="IPR002716">
    <property type="entry name" value="PIN_dom"/>
</dbReference>
<dbReference type="Pfam" id="PF13470">
    <property type="entry name" value="PIN_3"/>
    <property type="match status" value="1"/>
</dbReference>
<dbReference type="NCBIfam" id="TIGR00305">
    <property type="entry name" value="putative toxin-antitoxin system toxin component, PIN family"/>
    <property type="match status" value="1"/>
</dbReference>
<evidence type="ECO:0000259" key="1">
    <source>
        <dbReference type="Pfam" id="PF13470"/>
    </source>
</evidence>
<dbReference type="OrthoDB" id="9802590at2"/>
<dbReference type="PANTHER" id="PTHR34610">
    <property type="entry name" value="SSL7007 PROTEIN"/>
    <property type="match status" value="1"/>
</dbReference>
<dbReference type="SUPFAM" id="SSF88723">
    <property type="entry name" value="PIN domain-like"/>
    <property type="match status" value="1"/>
</dbReference>
<gene>
    <name evidence="2" type="ordered locus">Dfer_2018</name>
</gene>
<dbReference type="eggNOG" id="COG1569">
    <property type="taxonomic scope" value="Bacteria"/>
</dbReference>
<proteinExistence type="predicted"/>
<reference evidence="2 3" key="1">
    <citation type="journal article" date="2009" name="Stand. Genomic Sci.">
        <title>Complete genome sequence of Dyadobacter fermentans type strain (NS114).</title>
        <authorList>
            <person name="Lang E."/>
            <person name="Lapidus A."/>
            <person name="Chertkov O."/>
            <person name="Brettin T."/>
            <person name="Detter J.C."/>
            <person name="Han C."/>
            <person name="Copeland A."/>
            <person name="Glavina Del Rio T."/>
            <person name="Nolan M."/>
            <person name="Chen F."/>
            <person name="Lucas S."/>
            <person name="Tice H."/>
            <person name="Cheng J.F."/>
            <person name="Land M."/>
            <person name="Hauser L."/>
            <person name="Chang Y.J."/>
            <person name="Jeffries C.D."/>
            <person name="Kopitz M."/>
            <person name="Bruce D."/>
            <person name="Goodwin L."/>
            <person name="Pitluck S."/>
            <person name="Ovchinnikova G."/>
            <person name="Pati A."/>
            <person name="Ivanova N."/>
            <person name="Mavrommatis K."/>
            <person name="Chen A."/>
            <person name="Palaniappan K."/>
            <person name="Chain P."/>
            <person name="Bristow J."/>
            <person name="Eisen J.A."/>
            <person name="Markowitz V."/>
            <person name="Hugenholtz P."/>
            <person name="Goker M."/>
            <person name="Rohde M."/>
            <person name="Kyrpides N.C."/>
            <person name="Klenk H.P."/>
        </authorList>
    </citation>
    <scope>NUCLEOTIDE SEQUENCE [LARGE SCALE GENOMIC DNA]</scope>
    <source>
        <strain evidence="3">ATCC 700827 / DSM 18053 / CIP 107007 / KCTC 52180 / NS114</strain>
    </source>
</reference>
<dbReference type="HOGENOM" id="CLU_116617_7_0_10"/>
<dbReference type="STRING" id="471854.Dfer_2018"/>
<dbReference type="Proteomes" id="UP000002011">
    <property type="component" value="Chromosome"/>
</dbReference>
<dbReference type="RefSeq" id="WP_015811493.1">
    <property type="nucleotide sequence ID" value="NC_013037.1"/>
</dbReference>
<accession>C6VX98</accession>
<feature type="domain" description="PIN" evidence="1">
    <location>
        <begin position="3"/>
        <end position="108"/>
    </location>
</feature>
<keyword evidence="3" id="KW-1185">Reference proteome</keyword>
<sequence length="134" mass="15341">MILVIDTNCLLVSIPKRSETRWLFDALREGQFQFAITTEILREYEEVIGEFYSSNIATNIVELLTTARNGILVTPHYRWNLIPDQDDNKFVDCAISCQADYIITHDRHFNILADIPFPKVAVLKMVALKAILGI</sequence>
<evidence type="ECO:0000313" key="3">
    <source>
        <dbReference type="Proteomes" id="UP000002011"/>
    </source>
</evidence>
<dbReference type="InterPro" id="IPR002850">
    <property type="entry name" value="PIN_toxin-like"/>
</dbReference>
<dbReference type="PANTHER" id="PTHR34610:SF3">
    <property type="entry name" value="SSL7007 PROTEIN"/>
    <property type="match status" value="1"/>
</dbReference>
<protein>
    <submittedName>
        <fullName evidence="2">Putative nucleic acid-binding protein</fullName>
    </submittedName>
</protein>
<name>C6VX98_DYAFD</name>
<dbReference type="KEGG" id="dfe:Dfer_2018"/>
<dbReference type="EMBL" id="CP001619">
    <property type="protein sequence ID" value="ACT93241.1"/>
    <property type="molecule type" value="Genomic_DNA"/>
</dbReference>
<dbReference type="InterPro" id="IPR029060">
    <property type="entry name" value="PIN-like_dom_sf"/>
</dbReference>
<dbReference type="AlphaFoldDB" id="C6VX98"/>
<evidence type="ECO:0000313" key="2">
    <source>
        <dbReference type="EMBL" id="ACT93241.1"/>
    </source>
</evidence>